<evidence type="ECO:0000313" key="2">
    <source>
        <dbReference type="Proteomes" id="UP000265618"/>
    </source>
</evidence>
<evidence type="ECO:0000313" key="1">
    <source>
        <dbReference type="EMBL" id="GIQ92144.1"/>
    </source>
</evidence>
<keyword evidence="2" id="KW-1185">Reference proteome</keyword>
<reference evidence="1 2" key="1">
    <citation type="journal article" date="2018" name="PLoS ONE">
        <title>The draft genome of Kipferlia bialata reveals reductive genome evolution in fornicate parasites.</title>
        <authorList>
            <person name="Tanifuji G."/>
            <person name="Takabayashi S."/>
            <person name="Kume K."/>
            <person name="Takagi M."/>
            <person name="Nakayama T."/>
            <person name="Kamikawa R."/>
            <person name="Inagaki Y."/>
            <person name="Hashimoto T."/>
        </authorList>
    </citation>
    <scope>NUCLEOTIDE SEQUENCE [LARGE SCALE GENOMIC DNA]</scope>
    <source>
        <strain evidence="1">NY0173</strain>
    </source>
</reference>
<gene>
    <name evidence="1" type="ORF">KIPB_015755</name>
</gene>
<dbReference type="Proteomes" id="UP000265618">
    <property type="component" value="Unassembled WGS sequence"/>
</dbReference>
<proteinExistence type="predicted"/>
<dbReference type="EMBL" id="BDIP01009064">
    <property type="protein sequence ID" value="GIQ92144.1"/>
    <property type="molecule type" value="Genomic_DNA"/>
</dbReference>
<organism evidence="1 2">
    <name type="scientific">Kipferlia bialata</name>
    <dbReference type="NCBI Taxonomy" id="797122"/>
    <lineage>
        <taxon>Eukaryota</taxon>
        <taxon>Metamonada</taxon>
        <taxon>Carpediemonas-like organisms</taxon>
        <taxon>Kipferlia</taxon>
    </lineage>
</organism>
<dbReference type="AlphaFoldDB" id="A0A9K3GQE4"/>
<name>A0A9K3GQE4_9EUKA</name>
<sequence>GIDAGMQTIGPAYEEFVRASNSMVFDLQLQVRRQQEQLICAKKAQEELKTNLDLANK</sequence>
<feature type="non-terminal residue" evidence="1">
    <location>
        <position position="1"/>
    </location>
</feature>
<comment type="caution">
    <text evidence="1">The sequence shown here is derived from an EMBL/GenBank/DDBJ whole genome shotgun (WGS) entry which is preliminary data.</text>
</comment>
<protein>
    <submittedName>
        <fullName evidence="1">Uncharacterized protein</fullName>
    </submittedName>
</protein>
<accession>A0A9K3GQE4</accession>